<feature type="domain" description="Isochorismatase-like" evidence="3">
    <location>
        <begin position="4"/>
        <end position="171"/>
    </location>
</feature>
<dbReference type="GO" id="GO:0016787">
    <property type="term" value="F:hydrolase activity"/>
    <property type="evidence" value="ECO:0007669"/>
    <property type="project" value="UniProtKB-KW"/>
</dbReference>
<comment type="caution">
    <text evidence="4">The sequence shown here is derived from an EMBL/GenBank/DDBJ whole genome shotgun (WGS) entry which is preliminary data.</text>
</comment>
<dbReference type="EMBL" id="MWPS01000027">
    <property type="protein sequence ID" value="OPG15546.1"/>
    <property type="molecule type" value="Genomic_DNA"/>
</dbReference>
<accession>A0A1V4ERI6</accession>
<organism evidence="4 5">
    <name type="scientific">Ferroacidibacillus organovorans</name>
    <dbReference type="NCBI Taxonomy" id="1765683"/>
    <lineage>
        <taxon>Bacteria</taxon>
        <taxon>Bacillati</taxon>
        <taxon>Bacillota</taxon>
        <taxon>Bacilli</taxon>
        <taxon>Bacillales</taxon>
        <taxon>Alicyclobacillaceae</taxon>
        <taxon>Ferroacidibacillus</taxon>
    </lineage>
</organism>
<dbReference type="AlphaFoldDB" id="A0A1V4ERI6"/>
<evidence type="ECO:0000256" key="2">
    <source>
        <dbReference type="ARBA" id="ARBA00022801"/>
    </source>
</evidence>
<evidence type="ECO:0000313" key="4">
    <source>
        <dbReference type="EMBL" id="OPG15546.1"/>
    </source>
</evidence>
<reference evidence="4 5" key="1">
    <citation type="submission" date="2017-02" db="EMBL/GenBank/DDBJ databases">
        <title>Draft genome of Acidibacillus ferrooxidans Huett2.</title>
        <authorList>
            <person name="Schopf S."/>
        </authorList>
    </citation>
    <scope>NUCLEOTIDE SEQUENCE [LARGE SCALE GENOMIC DNA]</scope>
    <source>
        <strain evidence="4 5">Huett2</strain>
    </source>
</reference>
<gene>
    <name evidence="4" type="ORF">B2M26_10740</name>
</gene>
<evidence type="ECO:0000259" key="3">
    <source>
        <dbReference type="Pfam" id="PF00857"/>
    </source>
</evidence>
<dbReference type="PANTHER" id="PTHR43540">
    <property type="entry name" value="PEROXYUREIDOACRYLATE/UREIDOACRYLATE AMIDOHYDROLASE-RELATED"/>
    <property type="match status" value="1"/>
</dbReference>
<dbReference type="InterPro" id="IPR050272">
    <property type="entry name" value="Isochorismatase-like_hydrls"/>
</dbReference>
<evidence type="ECO:0000256" key="1">
    <source>
        <dbReference type="ARBA" id="ARBA00006336"/>
    </source>
</evidence>
<comment type="similarity">
    <text evidence="1">Belongs to the isochorismatase family.</text>
</comment>
<name>A0A1V4ERI6_9BACL</name>
<dbReference type="SUPFAM" id="SSF52499">
    <property type="entry name" value="Isochorismatase-like hydrolases"/>
    <property type="match status" value="1"/>
</dbReference>
<protein>
    <recommendedName>
        <fullName evidence="3">Isochorismatase-like domain-containing protein</fullName>
    </recommendedName>
</protein>
<dbReference type="Proteomes" id="UP000190229">
    <property type="component" value="Unassembled WGS sequence"/>
</dbReference>
<keyword evidence="5" id="KW-1185">Reference proteome</keyword>
<dbReference type="Pfam" id="PF00857">
    <property type="entry name" value="Isochorismatase"/>
    <property type="match status" value="1"/>
</dbReference>
<keyword evidence="2" id="KW-0378">Hydrolase</keyword>
<dbReference type="PANTHER" id="PTHR43540:SF10">
    <property type="entry name" value="ISOCHORISMATASE"/>
    <property type="match status" value="1"/>
</dbReference>
<sequence length="178" mass="19700">MKRAWLVVDMVVDFIADEGALTCGAPGQAAVKSLLPHLENAYAKQDLILFACDVHEPDDPEFALWPVHCVRGTKGAQLYGSLRSFYESHEGERVVLLEKSTYDAFFETKLDSLLRRHGVTDVFVAGVCTSICCYATASGAYYRRYNVHAVADSMADLTPNAHAFAVEQMKNVLKAHIE</sequence>
<dbReference type="InterPro" id="IPR036380">
    <property type="entry name" value="Isochorismatase-like_sf"/>
</dbReference>
<dbReference type="Gene3D" id="3.40.50.850">
    <property type="entry name" value="Isochorismatase-like"/>
    <property type="match status" value="1"/>
</dbReference>
<proteinExistence type="inferred from homology"/>
<dbReference type="RefSeq" id="WP_079291114.1">
    <property type="nucleotide sequence ID" value="NZ_MWPS01000027.1"/>
</dbReference>
<evidence type="ECO:0000313" key="5">
    <source>
        <dbReference type="Proteomes" id="UP000190229"/>
    </source>
</evidence>
<dbReference type="InterPro" id="IPR000868">
    <property type="entry name" value="Isochorismatase-like_dom"/>
</dbReference>
<dbReference type="CDD" id="cd00431">
    <property type="entry name" value="cysteine_hydrolases"/>
    <property type="match status" value="1"/>
</dbReference>